<dbReference type="AlphaFoldDB" id="A0A0F0L4N4"/>
<dbReference type="InterPro" id="IPR012340">
    <property type="entry name" value="NA-bd_OB-fold"/>
</dbReference>
<sequence>MDMRSKTSVAGYLAGTPQLKRLQNGLLLFVTQLGQKQYQRQDDGTFTLTGTAYVGLTVLGTRAETAFELFTEGDDVIALGEFHSRTFERRGESVDQIQFRADKLLFDTSHPRYTVTRSPRPVDAAPTLPASSPSAAVEFRAPAAMVLGR</sequence>
<organism evidence="3 4">
    <name type="scientific">Microbacterium azadirachtae</name>
    <dbReference type="NCBI Taxonomy" id="582680"/>
    <lineage>
        <taxon>Bacteria</taxon>
        <taxon>Bacillati</taxon>
        <taxon>Actinomycetota</taxon>
        <taxon>Actinomycetes</taxon>
        <taxon>Micrococcales</taxon>
        <taxon>Microbacteriaceae</taxon>
        <taxon>Microbacterium</taxon>
    </lineage>
</organism>
<gene>
    <name evidence="3" type="ORF">RL72_01015</name>
</gene>
<accession>A0A0F0L4N4</accession>
<dbReference type="SUPFAM" id="SSF50249">
    <property type="entry name" value="Nucleic acid-binding proteins"/>
    <property type="match status" value="1"/>
</dbReference>
<name>A0A0F0L4N4_9MICO</name>
<evidence type="ECO:0008006" key="5">
    <source>
        <dbReference type="Google" id="ProtNLM"/>
    </source>
</evidence>
<reference evidence="3 4" key="1">
    <citation type="submission" date="2015-02" db="EMBL/GenBank/DDBJ databases">
        <title>Draft genome sequences of ten Microbacterium spp. with emphasis on heavy metal contaminated environments.</title>
        <authorList>
            <person name="Corretto E."/>
        </authorList>
    </citation>
    <scope>NUCLEOTIDE SEQUENCE [LARGE SCALE GENOMIC DNA]</scope>
    <source>
        <strain evidence="3 4">DSM 23848</strain>
    </source>
</reference>
<dbReference type="Proteomes" id="UP000033448">
    <property type="component" value="Unassembled WGS sequence"/>
</dbReference>
<keyword evidence="1 2" id="KW-0238">DNA-binding</keyword>
<evidence type="ECO:0000313" key="4">
    <source>
        <dbReference type="Proteomes" id="UP000033448"/>
    </source>
</evidence>
<dbReference type="OrthoDB" id="4773434at2"/>
<dbReference type="Gene3D" id="2.40.50.140">
    <property type="entry name" value="Nucleic acid-binding proteins"/>
    <property type="match status" value="1"/>
</dbReference>
<dbReference type="InterPro" id="IPR000424">
    <property type="entry name" value="Primosome_PriB/ssb"/>
</dbReference>
<comment type="caution">
    <text evidence="3">The sequence shown here is derived from an EMBL/GenBank/DDBJ whole genome shotgun (WGS) entry which is preliminary data.</text>
</comment>
<dbReference type="PATRIC" id="fig|582680.7.peg.1051"/>
<protein>
    <recommendedName>
        <fullName evidence="5">Single-stranded DNA-binding protein</fullName>
    </recommendedName>
</protein>
<evidence type="ECO:0000256" key="1">
    <source>
        <dbReference type="ARBA" id="ARBA00023125"/>
    </source>
</evidence>
<evidence type="ECO:0000313" key="3">
    <source>
        <dbReference type="EMBL" id="KJL26491.1"/>
    </source>
</evidence>
<proteinExistence type="predicted"/>
<keyword evidence="4" id="KW-1185">Reference proteome</keyword>
<dbReference type="GO" id="GO:0003697">
    <property type="term" value="F:single-stranded DNA binding"/>
    <property type="evidence" value="ECO:0007669"/>
    <property type="project" value="InterPro"/>
</dbReference>
<dbReference type="PROSITE" id="PS50935">
    <property type="entry name" value="SSB"/>
    <property type="match status" value="1"/>
</dbReference>
<dbReference type="EMBL" id="JYIT01000064">
    <property type="protein sequence ID" value="KJL26491.1"/>
    <property type="molecule type" value="Genomic_DNA"/>
</dbReference>
<evidence type="ECO:0000256" key="2">
    <source>
        <dbReference type="PROSITE-ProRule" id="PRU00252"/>
    </source>
</evidence>
<dbReference type="RefSeq" id="WP_045249743.1">
    <property type="nucleotide sequence ID" value="NZ_JYIT01000064.1"/>
</dbReference>